<dbReference type="GO" id="GO:0003677">
    <property type="term" value="F:DNA binding"/>
    <property type="evidence" value="ECO:0007669"/>
    <property type="project" value="InterPro"/>
</dbReference>
<dbReference type="InterPro" id="IPR010982">
    <property type="entry name" value="Lambda_DNA-bd_dom_sf"/>
</dbReference>
<dbReference type="AlphaFoldDB" id="A0A3M8C2V1"/>
<dbReference type="Gene3D" id="1.10.260.40">
    <property type="entry name" value="lambda repressor-like DNA-binding domains"/>
    <property type="match status" value="1"/>
</dbReference>
<dbReference type="OrthoDB" id="7568952at2"/>
<evidence type="ECO:0000313" key="2">
    <source>
        <dbReference type="Proteomes" id="UP000282028"/>
    </source>
</evidence>
<sequence length="74" mass="8529">MFGLGKKRSRLGKWLDSNDLTQGWLCSESKLNKATISRLCASDDNMPNLKTIQKILKALRKVDPNVKQDDFWMM</sequence>
<reference evidence="1 2" key="1">
    <citation type="submission" date="2018-10" db="EMBL/GenBank/DDBJ databases">
        <title>Phylogenomics of Brevibacillus.</title>
        <authorList>
            <person name="Dunlap C."/>
        </authorList>
    </citation>
    <scope>NUCLEOTIDE SEQUENCE [LARGE SCALE GENOMIC DNA]</scope>
    <source>
        <strain evidence="1 2">JCM 12215</strain>
    </source>
</reference>
<dbReference type="CDD" id="cd00093">
    <property type="entry name" value="HTH_XRE"/>
    <property type="match status" value="1"/>
</dbReference>
<dbReference type="Proteomes" id="UP000282028">
    <property type="component" value="Unassembled WGS sequence"/>
</dbReference>
<protein>
    <submittedName>
        <fullName evidence="1">XRE family transcriptional regulator</fullName>
    </submittedName>
</protein>
<keyword evidence="2" id="KW-1185">Reference proteome</keyword>
<dbReference type="InterPro" id="IPR001387">
    <property type="entry name" value="Cro/C1-type_HTH"/>
</dbReference>
<evidence type="ECO:0000313" key="1">
    <source>
        <dbReference type="EMBL" id="RNB69974.1"/>
    </source>
</evidence>
<comment type="caution">
    <text evidence="1">The sequence shown here is derived from an EMBL/GenBank/DDBJ whole genome shotgun (WGS) entry which is preliminary data.</text>
</comment>
<accession>A0A3M8C2V1</accession>
<proteinExistence type="predicted"/>
<organism evidence="1 2">
    <name type="scientific">Brevibacillus invocatus</name>
    <dbReference type="NCBI Taxonomy" id="173959"/>
    <lineage>
        <taxon>Bacteria</taxon>
        <taxon>Bacillati</taxon>
        <taxon>Bacillota</taxon>
        <taxon>Bacilli</taxon>
        <taxon>Bacillales</taxon>
        <taxon>Paenibacillaceae</taxon>
        <taxon>Brevibacillus</taxon>
    </lineage>
</organism>
<dbReference type="EMBL" id="RHHR01000036">
    <property type="protein sequence ID" value="RNB69974.1"/>
    <property type="molecule type" value="Genomic_DNA"/>
</dbReference>
<dbReference type="SUPFAM" id="SSF47413">
    <property type="entry name" value="lambda repressor-like DNA-binding domains"/>
    <property type="match status" value="1"/>
</dbReference>
<name>A0A3M8C2V1_9BACL</name>
<dbReference type="RefSeq" id="WP_122910444.1">
    <property type="nucleotide sequence ID" value="NZ_CBCSBE010000013.1"/>
</dbReference>
<gene>
    <name evidence="1" type="ORF">EDM52_18580</name>
</gene>